<dbReference type="RefSeq" id="WP_026799000.1">
    <property type="nucleotide sequence ID" value="NZ_AULI01000001.1"/>
</dbReference>
<keyword evidence="1" id="KW-0732">Signal</keyword>
<dbReference type="EMBL" id="AVPE01000001">
    <property type="protein sequence ID" value="KGX94076.1"/>
    <property type="molecule type" value="Genomic_DNA"/>
</dbReference>
<gene>
    <name evidence="2" type="ORF">N781_01500</name>
</gene>
<protein>
    <recommendedName>
        <fullName evidence="4">TATA-box binding protein</fullName>
    </recommendedName>
</protein>
<organism evidence="2 3">
    <name type="scientific">Pontibacillus halophilus JSM 076056 = DSM 19796</name>
    <dbReference type="NCBI Taxonomy" id="1385510"/>
    <lineage>
        <taxon>Bacteria</taxon>
        <taxon>Bacillati</taxon>
        <taxon>Bacillota</taxon>
        <taxon>Bacilli</taxon>
        <taxon>Bacillales</taxon>
        <taxon>Bacillaceae</taxon>
        <taxon>Pontibacillus</taxon>
    </lineage>
</organism>
<dbReference type="OrthoDB" id="2962597at2"/>
<feature type="signal peptide" evidence="1">
    <location>
        <begin position="1"/>
        <end position="20"/>
    </location>
</feature>
<dbReference type="InterPro" id="IPR036209">
    <property type="entry name" value="YwmB-like_sf"/>
</dbReference>
<dbReference type="eggNOG" id="ENOG5032U0Z">
    <property type="taxonomic scope" value="Bacteria"/>
</dbReference>
<reference evidence="2 3" key="1">
    <citation type="submission" date="2013-08" db="EMBL/GenBank/DDBJ databases">
        <authorList>
            <person name="Huang J."/>
            <person name="Wang G."/>
        </authorList>
    </citation>
    <scope>NUCLEOTIDE SEQUENCE [LARGE SCALE GENOMIC DNA]</scope>
    <source>
        <strain evidence="2 3">JSM 076056</strain>
    </source>
</reference>
<sequence length="237" mass="26859">MRKWLFVIGMFIYLPMVSLASTHTDALQPVRDLVSVIEEEALDVKGWDVTVKESVSPQHVQDLLSNIESTDPSSQIEVEETTISKKYAITHHKHTHLHEQTIIIVSKQHPTFAELIYNVSGERFEDRTQASLEARLEEVMNVYFAENATIFTCVKTETSDKIKGVLLLEKIRTNLNMKTIEKVDEADFQSISGYTNRWDSSIPVSEDQNMNVQMALRTGLGAETTITIGTPIITNEY</sequence>
<accession>A0A0A5GLC9</accession>
<proteinExistence type="predicted"/>
<keyword evidence="3" id="KW-1185">Reference proteome</keyword>
<dbReference type="SUPFAM" id="SSF143842">
    <property type="entry name" value="YwmB-like"/>
    <property type="match status" value="1"/>
</dbReference>
<evidence type="ECO:0000256" key="1">
    <source>
        <dbReference type="SAM" id="SignalP"/>
    </source>
</evidence>
<comment type="caution">
    <text evidence="2">The sequence shown here is derived from an EMBL/GenBank/DDBJ whole genome shotgun (WGS) entry which is preliminary data.</text>
</comment>
<dbReference type="Proteomes" id="UP000030528">
    <property type="component" value="Unassembled WGS sequence"/>
</dbReference>
<dbReference type="Gene3D" id="3.30.2030.10">
    <property type="entry name" value="YwmB-like"/>
    <property type="match status" value="1"/>
</dbReference>
<feature type="chain" id="PRO_5002010880" description="TATA-box binding protein" evidence="1">
    <location>
        <begin position="21"/>
        <end position="237"/>
    </location>
</feature>
<name>A0A0A5GLC9_9BACI</name>
<dbReference type="Gene3D" id="3.30.360.40">
    <property type="entry name" value="YwmB-like"/>
    <property type="match status" value="1"/>
</dbReference>
<dbReference type="AlphaFoldDB" id="A0A0A5GLC9"/>
<evidence type="ECO:0000313" key="2">
    <source>
        <dbReference type="EMBL" id="KGX94076.1"/>
    </source>
</evidence>
<evidence type="ECO:0000313" key="3">
    <source>
        <dbReference type="Proteomes" id="UP000030528"/>
    </source>
</evidence>
<dbReference type="STRING" id="1385510.GCA_000425205_00179"/>
<dbReference type="InterPro" id="IPR014794">
    <property type="entry name" value="DUF1779"/>
</dbReference>
<dbReference type="Pfam" id="PF08680">
    <property type="entry name" value="DUF1779"/>
    <property type="match status" value="1"/>
</dbReference>
<evidence type="ECO:0008006" key="4">
    <source>
        <dbReference type="Google" id="ProtNLM"/>
    </source>
</evidence>